<proteinExistence type="predicted"/>
<dbReference type="InterPro" id="IPR016161">
    <property type="entry name" value="Ald_DH/histidinol_DH"/>
</dbReference>
<accession>A0A6F9EI78</accession>
<reference evidence="2 3" key="1">
    <citation type="submission" date="2020-04" db="EMBL/GenBank/DDBJ databases">
        <authorList>
            <person name="Hogendoorn C."/>
        </authorList>
    </citation>
    <scope>NUCLEOTIDE SEQUENCE [LARGE SCALE GENOMIC DNA]</scope>
    <source>
        <strain evidence="2">COOX1</strain>
    </source>
</reference>
<dbReference type="Pfam" id="PF00171">
    <property type="entry name" value="Aldedh"/>
    <property type="match status" value="1"/>
</dbReference>
<dbReference type="Proteomes" id="UP000502196">
    <property type="component" value="Chromosome"/>
</dbReference>
<dbReference type="SUPFAM" id="SSF53720">
    <property type="entry name" value="ALDH-like"/>
    <property type="match status" value="1"/>
</dbReference>
<protein>
    <recommendedName>
        <fullName evidence="1">Aldehyde dehydrogenase domain-containing protein</fullName>
    </recommendedName>
</protein>
<dbReference type="GO" id="GO:0016620">
    <property type="term" value="F:oxidoreductase activity, acting on the aldehyde or oxo group of donors, NAD or NADP as acceptor"/>
    <property type="evidence" value="ECO:0007669"/>
    <property type="project" value="InterPro"/>
</dbReference>
<feature type="domain" description="Aldehyde dehydrogenase" evidence="1">
    <location>
        <begin position="1"/>
        <end position="35"/>
    </location>
</feature>
<evidence type="ECO:0000313" key="2">
    <source>
        <dbReference type="EMBL" id="CAB3396045.1"/>
    </source>
</evidence>
<dbReference type="InterPro" id="IPR016163">
    <property type="entry name" value="Ald_DH_C"/>
</dbReference>
<dbReference type="InterPro" id="IPR015590">
    <property type="entry name" value="Aldehyde_DH_dom"/>
</dbReference>
<gene>
    <name evidence="2" type="ORF">COOX1_3291</name>
</gene>
<name>A0A6F9EI78_9BACL</name>
<evidence type="ECO:0000259" key="1">
    <source>
        <dbReference type="Pfam" id="PF00171"/>
    </source>
</evidence>
<organism evidence="2 3">
    <name type="scientific">Kyrpidia spormannii</name>
    <dbReference type="NCBI Taxonomy" id="2055160"/>
    <lineage>
        <taxon>Bacteria</taxon>
        <taxon>Bacillati</taxon>
        <taxon>Bacillota</taxon>
        <taxon>Bacilli</taxon>
        <taxon>Bacillales</taxon>
        <taxon>Alicyclobacillaceae</taxon>
        <taxon>Kyrpidia</taxon>
    </lineage>
</organism>
<dbReference type="AlphaFoldDB" id="A0A6F9EI78"/>
<evidence type="ECO:0000313" key="3">
    <source>
        <dbReference type="Proteomes" id="UP000502196"/>
    </source>
</evidence>
<sequence>MFAPVVTIIPYETFDEALALANDSPYGLQAGLFTRGWAEGVDGAIICEPEENQICAAQKGALRIRVDCSRSTPCC</sequence>
<dbReference type="Gene3D" id="3.40.309.10">
    <property type="entry name" value="Aldehyde Dehydrogenase, Chain A, domain 2"/>
    <property type="match status" value="1"/>
</dbReference>
<dbReference type="EMBL" id="LR792683">
    <property type="protein sequence ID" value="CAB3396045.1"/>
    <property type="molecule type" value="Genomic_DNA"/>
</dbReference>